<proteinExistence type="predicted"/>
<feature type="compositionally biased region" description="Acidic residues" evidence="2">
    <location>
        <begin position="676"/>
        <end position="692"/>
    </location>
</feature>
<keyword evidence="4" id="KW-1185">Reference proteome</keyword>
<feature type="compositionally biased region" description="Acidic residues" evidence="2">
    <location>
        <begin position="510"/>
        <end position="520"/>
    </location>
</feature>
<accession>A0A9P8HS92</accession>
<keyword evidence="1" id="KW-0175">Coiled coil</keyword>
<protein>
    <submittedName>
        <fullName evidence="3">Uncharacterized protein</fullName>
    </submittedName>
</protein>
<evidence type="ECO:0000256" key="2">
    <source>
        <dbReference type="SAM" id="MobiDB-lite"/>
    </source>
</evidence>
<evidence type="ECO:0000313" key="4">
    <source>
        <dbReference type="Proteomes" id="UP000698800"/>
    </source>
</evidence>
<dbReference type="Proteomes" id="UP000698800">
    <property type="component" value="Unassembled WGS sequence"/>
</dbReference>
<comment type="caution">
    <text evidence="3">The sequence shown here is derived from an EMBL/GenBank/DDBJ whole genome shotgun (WGS) entry which is preliminary data.</text>
</comment>
<evidence type="ECO:0000313" key="3">
    <source>
        <dbReference type="EMBL" id="KAH0536489.1"/>
    </source>
</evidence>
<sequence length="946" mass="106333">MPPSLVRQDALVGDELKQYFLQPPKPAITWAVPDPPDMDFLDDPFYVPPKSLMLTAQNSLAMRQKLTEAACKRRQERELSSFEKLVSTYPPVFGSLLVHLPTRTLFNLYHTSSYLQTFLQSYPTAWSHLSFRLAQSSLLSATPGGGSTGNESPNSDRQSKAYALDQLLMTLVLPFGTRLKSLDLDNTLVSGLSLTSTVLPYRKDTLEHLSVRGCKNVSLKYHLVPFLQLHLKVSARGKGRTDYGDTLTGVHTSSLALKSLYTYRCRHHRRRPYLPLSLVRRDSDSEPTHELVNICHKLGIWTDTAWCPTPGGRCLRRRDYHTGRGGSGTGEVWVVFDRLWRSGNRIGQAAEDREESQSRKKDGRMWEEAEYGDDGEALGHGGGLCLGEGKHLPTHLRRSHKIFIDNIVCDGCGGKIPERCEQCSVRMHCMGCRRSFCASCAFDRRLPKHPKKSGDTPSIYTADEPTLEPMPSQPPAAVFLQHKQARTARERFWWAPGATRSPNLMREPSGDSESDSEPDDTGAPNRVSPKLDLKWCCLEPMFSGGGGIAFVGPGMGGQGADKIRTAPLPRGLGWEDDDFRADCDADSEDYGYYAKPKYPDPLPYLKQDNIDVQTSTSPRSLCQDCYNSRKWKVECKACKVPLCKEHDLRGLKARVCGYVDLLVERDRIRSPPQPETEGDTIPDATDSDGTLEEETSDCILHSLRDLFWTFEDATRELEDAAMIELPNSSDDDLREYPDAWPFIFPTESGVEGGKSTISTVTTTFSFAPSFPPKRAHTKAERDSWVMQMAAKWLDDDLRVEQSWFALGEEESVIRARKAKMEEWVGCGAYFCQASYRPVGDSRIRCTAAMKMCSTCGVHQCKDCVQKYLSCDCSYCRVKKNCPNCYRKLEPGTCKKVVEDEERRAKAKKEEQKRKAKEKEKLLAGQVAEMVGDFFHSIEIEEGTVEE</sequence>
<dbReference type="OrthoDB" id="3903581at2759"/>
<feature type="region of interest" description="Disordered" evidence="2">
    <location>
        <begin position="667"/>
        <end position="692"/>
    </location>
</feature>
<gene>
    <name evidence="3" type="ORF">FGG08_006642</name>
</gene>
<evidence type="ECO:0000256" key="1">
    <source>
        <dbReference type="SAM" id="Coils"/>
    </source>
</evidence>
<reference evidence="3" key="1">
    <citation type="submission" date="2021-03" db="EMBL/GenBank/DDBJ databases">
        <title>Comparative genomics and phylogenomic investigation of the class Geoglossomycetes provide insights into ecological specialization and systematics.</title>
        <authorList>
            <person name="Melie T."/>
            <person name="Pirro S."/>
            <person name="Miller A.N."/>
            <person name="Quandt A."/>
        </authorList>
    </citation>
    <scope>NUCLEOTIDE SEQUENCE</scope>
    <source>
        <strain evidence="3">GBOQ0MN5Z8</strain>
    </source>
</reference>
<feature type="coiled-coil region" evidence="1">
    <location>
        <begin position="894"/>
        <end position="928"/>
    </location>
</feature>
<dbReference type="AlphaFoldDB" id="A0A9P8HS92"/>
<name>A0A9P8HS92_9PEZI</name>
<feature type="region of interest" description="Disordered" evidence="2">
    <location>
        <begin position="497"/>
        <end position="527"/>
    </location>
</feature>
<organism evidence="3 4">
    <name type="scientific">Glutinoglossum americanum</name>
    <dbReference type="NCBI Taxonomy" id="1670608"/>
    <lineage>
        <taxon>Eukaryota</taxon>
        <taxon>Fungi</taxon>
        <taxon>Dikarya</taxon>
        <taxon>Ascomycota</taxon>
        <taxon>Pezizomycotina</taxon>
        <taxon>Geoglossomycetes</taxon>
        <taxon>Geoglossales</taxon>
        <taxon>Geoglossaceae</taxon>
        <taxon>Glutinoglossum</taxon>
    </lineage>
</organism>
<dbReference type="EMBL" id="JAGHQL010000202">
    <property type="protein sequence ID" value="KAH0536489.1"/>
    <property type="molecule type" value="Genomic_DNA"/>
</dbReference>